<keyword evidence="3" id="KW-1185">Reference proteome</keyword>
<dbReference type="InterPro" id="IPR005321">
    <property type="entry name" value="Peptidase_S58_DmpA"/>
</dbReference>
<dbReference type="PANTHER" id="PTHR36512">
    <property type="entry name" value="D-AMINOPEPTIDASE"/>
    <property type="match status" value="1"/>
</dbReference>
<gene>
    <name evidence="2" type="ORF">P4R38_05595</name>
</gene>
<sequence>MPDHAPDSVHALLHHAHAPGACDAITDVAGVRVGQVTVREGSRLHTGVTAVVPDALTTARASLPCAVAVGNGHGKLIGATQIAELGALETPIVLTSTLSAFRAADALVGWMLARPGHERTISLNPVVGECNDGWLSDIRTRAVTDAHVVQALESATPDRPEEGSVGAGTGMDALGFKAGIGTASRTARIGLEDYVVGVLVQANFSGTLRVAGRPVLSNQQDRHARTPDAQGNSCMIVLATNAPLDARQLGRVARRAVYAMGRLGADYRHGSGDYAIAFSTVAPARPPADAALNPVFTATLEATEAAILQSLLASPTTVGREGRVAPGLTWEHLTGA</sequence>
<accession>A0ABT6C578</accession>
<dbReference type="Proteomes" id="UP001528912">
    <property type="component" value="Unassembled WGS sequence"/>
</dbReference>
<comment type="caution">
    <text evidence="2">The sequence shown here is derived from an EMBL/GenBank/DDBJ whole genome shotgun (WGS) entry which is preliminary data.</text>
</comment>
<dbReference type="Pfam" id="PF03576">
    <property type="entry name" value="Peptidase_S58"/>
    <property type="match status" value="1"/>
</dbReference>
<protein>
    <submittedName>
        <fullName evidence="2">P1 family peptidase</fullName>
    </submittedName>
</protein>
<evidence type="ECO:0000313" key="2">
    <source>
        <dbReference type="EMBL" id="MDF8263713.1"/>
    </source>
</evidence>
<dbReference type="SUPFAM" id="SSF56266">
    <property type="entry name" value="DmpA/ArgJ-like"/>
    <property type="match status" value="1"/>
</dbReference>
<dbReference type="EMBL" id="JAROAV010000021">
    <property type="protein sequence ID" value="MDF8263713.1"/>
    <property type="molecule type" value="Genomic_DNA"/>
</dbReference>
<organism evidence="2 3">
    <name type="scientific">Luteipulveratus flavus</name>
    <dbReference type="NCBI Taxonomy" id="3031728"/>
    <lineage>
        <taxon>Bacteria</taxon>
        <taxon>Bacillati</taxon>
        <taxon>Actinomycetota</taxon>
        <taxon>Actinomycetes</taxon>
        <taxon>Micrococcales</taxon>
        <taxon>Dermacoccaceae</taxon>
        <taxon>Luteipulveratus</taxon>
    </lineage>
</organism>
<proteinExistence type="inferred from homology"/>
<dbReference type="RefSeq" id="WP_277191378.1">
    <property type="nucleotide sequence ID" value="NZ_JAROAV010000021.1"/>
</dbReference>
<comment type="similarity">
    <text evidence="1">Belongs to the peptidase S58 family.</text>
</comment>
<dbReference type="Gene3D" id="3.60.70.12">
    <property type="entry name" value="L-amino peptidase D-ALA esterase/amidase"/>
    <property type="match status" value="1"/>
</dbReference>
<evidence type="ECO:0000256" key="1">
    <source>
        <dbReference type="ARBA" id="ARBA00007068"/>
    </source>
</evidence>
<reference evidence="2 3" key="1">
    <citation type="submission" date="2023-03" db="EMBL/GenBank/DDBJ databases">
        <title>YIM 133296 draft genome.</title>
        <authorList>
            <person name="Xiong L."/>
        </authorList>
    </citation>
    <scope>NUCLEOTIDE SEQUENCE [LARGE SCALE GENOMIC DNA]</scope>
    <source>
        <strain evidence="2 3">YIM 133296</strain>
    </source>
</reference>
<dbReference type="PANTHER" id="PTHR36512:SF3">
    <property type="entry name" value="BLR5678 PROTEIN"/>
    <property type="match status" value="1"/>
</dbReference>
<dbReference type="InterPro" id="IPR016117">
    <property type="entry name" value="ArgJ-like_dom_sf"/>
</dbReference>
<name>A0ABT6C578_9MICO</name>
<evidence type="ECO:0000313" key="3">
    <source>
        <dbReference type="Proteomes" id="UP001528912"/>
    </source>
</evidence>